<feature type="region of interest" description="Disordered" evidence="10">
    <location>
        <begin position="501"/>
        <end position="593"/>
    </location>
</feature>
<dbReference type="OrthoDB" id="5394106at2759"/>
<dbReference type="Proteomes" id="UP000030752">
    <property type="component" value="Unassembled WGS sequence"/>
</dbReference>
<gene>
    <name evidence="13" type="ORF">HMPREF1541_02770</name>
</gene>
<sequence>MARLNDPPPPVESVENLKRRFTRQNRDIVRNNSAQAIRIRNLETEVARLLAENLSLRQALITESEEVSRLKRRDFVSGELLALKSDLEQKLAQVSGIVAELGRLPERVRSKEQAVRRLTVAEEPSSTPTKELWERRRMMMPSFADQDGHLPAIVEGKSFPRLTLDPTDIQCFSETGSGAPAESPDLGPPPVSHFEAADAMESTPNETAAGEEDSTDPTTTVNVERRRKRRTSSLISDMEVTNHQAHDHADSDTASATETSRPSSKRKFDASELQPTTKSAVESRAEQETFVYQRKPALKPASAARKSSRFTRPSDRQNSQSASHHISSPEKERKALAPKNVNSPTKKVLEAKPSAKGSTEPASPVKRLDSSLSSRRRREQKSSTTTERPPTRGKSLTEHVSTDSLSDRQTQVSVLAEPDTDSHSDHVHEVDVLPKTPLLPDDILSPPSSQPSGPSNTRALKEAVIMNSVEDVLNGSIGRASRRAKAAVSYAEPNLRDKMRRPGKEFVGAVEGYDRKKRDGSLGLDEQQAQSTFAETGLSSQQPRWSNSGAHIEEPRSPLREKQAANERRRRETIDIQTWAQGEPQPSLREADSGFAPLENSIHGLSIFDHPVSSPSHPDNSNNASVIEVQPPSSNSATVRRKTGSRLSTSSSTPSLSSGTSTAGRRHSLQPSSSASSKAVSDRVALKCTASRQASAASIYRPSSATGDRTDAAQERSRDRDSSKSSAVLKRASSAALLSHRRTASDVSRRSTSFTSVDSNVSNSDVESGSDYEPTHLSGAGDGTDASAIRPTRRRSMMV</sequence>
<evidence type="ECO:0000256" key="8">
    <source>
        <dbReference type="ARBA" id="ARBA00023328"/>
    </source>
</evidence>
<feature type="domain" description="Shugoshin N-terminal coiled-coil" evidence="12">
    <location>
        <begin position="17"/>
        <end position="59"/>
    </location>
</feature>
<reference evidence="13 14" key="1">
    <citation type="submission" date="2013-03" db="EMBL/GenBank/DDBJ databases">
        <title>The Genome Sequence of Phialophora europaea CBS 101466.</title>
        <authorList>
            <consortium name="The Broad Institute Genomics Platform"/>
            <person name="Cuomo C."/>
            <person name="de Hoog S."/>
            <person name="Gorbushina A."/>
            <person name="Walker B."/>
            <person name="Young S.K."/>
            <person name="Zeng Q."/>
            <person name="Gargeya S."/>
            <person name="Fitzgerald M."/>
            <person name="Haas B."/>
            <person name="Abouelleil A."/>
            <person name="Allen A.W."/>
            <person name="Alvarado L."/>
            <person name="Arachchi H.M."/>
            <person name="Berlin A.M."/>
            <person name="Chapman S.B."/>
            <person name="Gainer-Dewar J."/>
            <person name="Goldberg J."/>
            <person name="Griggs A."/>
            <person name="Gujja S."/>
            <person name="Hansen M."/>
            <person name="Howarth C."/>
            <person name="Imamovic A."/>
            <person name="Ireland A."/>
            <person name="Larimer J."/>
            <person name="McCowan C."/>
            <person name="Murphy C."/>
            <person name="Pearson M."/>
            <person name="Poon T.W."/>
            <person name="Priest M."/>
            <person name="Roberts A."/>
            <person name="Saif S."/>
            <person name="Shea T."/>
            <person name="Sisk P."/>
            <person name="Sykes S."/>
            <person name="Wortman J."/>
            <person name="Nusbaum C."/>
            <person name="Birren B."/>
        </authorList>
    </citation>
    <scope>NUCLEOTIDE SEQUENCE [LARGE SCALE GENOMIC DNA]</scope>
    <source>
        <strain evidence="13 14">CBS 101466</strain>
    </source>
</reference>
<evidence type="ECO:0000256" key="2">
    <source>
        <dbReference type="ARBA" id="ARBA00010845"/>
    </source>
</evidence>
<feature type="compositionally biased region" description="Low complexity" evidence="10">
    <location>
        <begin position="645"/>
        <end position="662"/>
    </location>
</feature>
<keyword evidence="6 9" id="KW-0175">Coiled coil</keyword>
<evidence type="ECO:0000256" key="5">
    <source>
        <dbReference type="ARBA" id="ARBA00022829"/>
    </source>
</evidence>
<dbReference type="GeneID" id="19970109"/>
<organism evidence="13 14">
    <name type="scientific">Cyphellophora europaea (strain CBS 101466)</name>
    <name type="common">Phialophora europaea</name>
    <dbReference type="NCBI Taxonomy" id="1220924"/>
    <lineage>
        <taxon>Eukaryota</taxon>
        <taxon>Fungi</taxon>
        <taxon>Dikarya</taxon>
        <taxon>Ascomycota</taxon>
        <taxon>Pezizomycotina</taxon>
        <taxon>Eurotiomycetes</taxon>
        <taxon>Chaetothyriomycetidae</taxon>
        <taxon>Chaetothyriales</taxon>
        <taxon>Cyphellophoraceae</taxon>
        <taxon>Cyphellophora</taxon>
    </lineage>
</organism>
<feature type="compositionally biased region" description="Polar residues" evidence="10">
    <location>
        <begin position="316"/>
        <end position="326"/>
    </location>
</feature>
<feature type="compositionally biased region" description="Basic and acidic residues" evidence="10">
    <location>
        <begin position="420"/>
        <end position="432"/>
    </location>
</feature>
<dbReference type="InParanoid" id="W2S4I0"/>
<evidence type="ECO:0000256" key="4">
    <source>
        <dbReference type="ARBA" id="ARBA00022618"/>
    </source>
</evidence>
<dbReference type="eggNOG" id="ENOG502SFX7">
    <property type="taxonomic scope" value="Eukaryota"/>
</dbReference>
<feature type="region of interest" description="Disordered" evidence="10">
    <location>
        <begin position="606"/>
        <end position="799"/>
    </location>
</feature>
<feature type="region of interest" description="Disordered" evidence="10">
    <location>
        <begin position="168"/>
        <end position="457"/>
    </location>
</feature>
<dbReference type="EMBL" id="KB822718">
    <property type="protein sequence ID" value="ETN43611.1"/>
    <property type="molecule type" value="Genomic_DNA"/>
</dbReference>
<feature type="compositionally biased region" description="Low complexity" evidence="10">
    <location>
        <begin position="751"/>
        <end position="771"/>
    </location>
</feature>
<name>W2S4I0_CYPE1</name>
<keyword evidence="14" id="KW-1185">Reference proteome</keyword>
<dbReference type="InterPro" id="IPR011515">
    <property type="entry name" value="Shugoshin_C"/>
</dbReference>
<protein>
    <recommendedName>
        <fullName evidence="15">Shugoshin C-terminal domain-containing protein</fullName>
    </recommendedName>
</protein>
<dbReference type="GO" id="GO:0045132">
    <property type="term" value="P:meiotic chromosome segregation"/>
    <property type="evidence" value="ECO:0007669"/>
    <property type="project" value="InterPro"/>
</dbReference>
<feature type="compositionally biased region" description="Basic and acidic residues" evidence="10">
    <location>
        <begin position="708"/>
        <end position="723"/>
    </location>
</feature>
<dbReference type="VEuPathDB" id="FungiDB:HMPREF1541_02770"/>
<evidence type="ECO:0000259" key="12">
    <source>
        <dbReference type="Pfam" id="PF07558"/>
    </source>
</evidence>
<comment type="similarity">
    <text evidence="2">Belongs to the shugoshin family.</text>
</comment>
<dbReference type="GO" id="GO:0000779">
    <property type="term" value="C:condensed chromosome, centromeric region"/>
    <property type="evidence" value="ECO:0007669"/>
    <property type="project" value="UniProtKB-ARBA"/>
</dbReference>
<feature type="compositionally biased region" description="Polar residues" evidence="10">
    <location>
        <begin position="402"/>
        <end position="413"/>
    </location>
</feature>
<feature type="compositionally biased region" description="Polar residues" evidence="10">
    <location>
        <begin position="527"/>
        <end position="549"/>
    </location>
</feature>
<dbReference type="AlphaFoldDB" id="W2S4I0"/>
<feature type="compositionally biased region" description="Polar residues" evidence="10">
    <location>
        <begin position="613"/>
        <end position="638"/>
    </location>
</feature>
<evidence type="ECO:0000256" key="6">
    <source>
        <dbReference type="ARBA" id="ARBA00023054"/>
    </source>
</evidence>
<keyword evidence="4" id="KW-0132">Cell division</keyword>
<evidence type="ECO:0000256" key="3">
    <source>
        <dbReference type="ARBA" id="ARBA00022454"/>
    </source>
</evidence>
<keyword evidence="5" id="KW-0159">Chromosome partition</keyword>
<feature type="domain" description="Shugoshin C-terminal" evidence="11">
    <location>
        <begin position="478"/>
        <end position="501"/>
    </location>
</feature>
<evidence type="ECO:0000256" key="9">
    <source>
        <dbReference type="SAM" id="Coils"/>
    </source>
</evidence>
<evidence type="ECO:0000256" key="1">
    <source>
        <dbReference type="ARBA" id="ARBA00004584"/>
    </source>
</evidence>
<evidence type="ECO:0000256" key="7">
    <source>
        <dbReference type="ARBA" id="ARBA00023306"/>
    </source>
</evidence>
<dbReference type="HOGENOM" id="CLU_013723_2_0_1"/>
<comment type="subcellular location">
    <subcellularLocation>
        <location evidence="1">Chromosome</location>
        <location evidence="1">Centromere</location>
    </subcellularLocation>
</comment>
<dbReference type="InterPro" id="IPR011516">
    <property type="entry name" value="Shugoshin_N"/>
</dbReference>
<feature type="compositionally biased region" description="Low complexity" evidence="10">
    <location>
        <begin position="438"/>
        <end position="455"/>
    </location>
</feature>
<feature type="compositionally biased region" description="Basic and acidic residues" evidence="10">
    <location>
        <begin position="551"/>
        <end position="574"/>
    </location>
</feature>
<dbReference type="GO" id="GO:0005634">
    <property type="term" value="C:nucleus"/>
    <property type="evidence" value="ECO:0007669"/>
    <property type="project" value="InterPro"/>
</dbReference>
<evidence type="ECO:0000256" key="10">
    <source>
        <dbReference type="SAM" id="MobiDB-lite"/>
    </source>
</evidence>
<feature type="compositionally biased region" description="Polar residues" evidence="10">
    <location>
        <begin position="232"/>
        <end position="242"/>
    </location>
</feature>
<keyword evidence="7" id="KW-0131">Cell cycle</keyword>
<keyword evidence="8" id="KW-0137">Centromere</keyword>
<evidence type="ECO:0000313" key="13">
    <source>
        <dbReference type="EMBL" id="ETN43611.1"/>
    </source>
</evidence>
<feature type="coiled-coil region" evidence="9">
    <location>
        <begin position="32"/>
        <end position="59"/>
    </location>
</feature>
<keyword evidence="3" id="KW-0158">Chromosome</keyword>
<dbReference type="RefSeq" id="XP_008715347.1">
    <property type="nucleotide sequence ID" value="XM_008717125.1"/>
</dbReference>
<evidence type="ECO:0000259" key="11">
    <source>
        <dbReference type="Pfam" id="PF07557"/>
    </source>
</evidence>
<dbReference type="Pfam" id="PF07558">
    <property type="entry name" value="Shugoshin_N"/>
    <property type="match status" value="1"/>
</dbReference>
<dbReference type="GO" id="GO:0051301">
    <property type="term" value="P:cell division"/>
    <property type="evidence" value="ECO:0007669"/>
    <property type="project" value="UniProtKB-KW"/>
</dbReference>
<accession>W2S4I0</accession>
<evidence type="ECO:0000313" key="14">
    <source>
        <dbReference type="Proteomes" id="UP000030752"/>
    </source>
</evidence>
<feature type="compositionally biased region" description="Polar residues" evidence="10">
    <location>
        <begin position="690"/>
        <end position="707"/>
    </location>
</feature>
<dbReference type="Pfam" id="PF07557">
    <property type="entry name" value="Shugoshin_C"/>
    <property type="match status" value="1"/>
</dbReference>
<proteinExistence type="inferred from homology"/>
<evidence type="ECO:0008006" key="15">
    <source>
        <dbReference type="Google" id="ProtNLM"/>
    </source>
</evidence>